<evidence type="ECO:0000313" key="5">
    <source>
        <dbReference type="Proteomes" id="UP000054047"/>
    </source>
</evidence>
<dbReference type="CDD" id="cd04450">
    <property type="entry name" value="DEP_RGS7-like"/>
    <property type="match status" value="1"/>
</dbReference>
<dbReference type="GO" id="GO:0009968">
    <property type="term" value="P:negative regulation of signal transduction"/>
    <property type="evidence" value="ECO:0007669"/>
    <property type="project" value="UniProtKB-KW"/>
</dbReference>
<dbReference type="GO" id="GO:0005737">
    <property type="term" value="C:cytoplasm"/>
    <property type="evidence" value="ECO:0007669"/>
    <property type="project" value="TreeGrafter"/>
</dbReference>
<sequence length="271" mass="29951">MSQQYGPCRVNANSEEKLVHPNHMVYQKMEALVNHMLDAETGVPIKTVKSFLSKVPSVFTGQDLIAWIMKSLDMSDLSDALHLAHLIASHAVYLCKRTMQNKAHLELEDFEAENLAKLQKMFSRKWEFVFMQAEAQYKVDKKRDRLERQILDSQERAFWDVHRPVPGCVNTTEVDFRKLSRSGRPKYSSGGHAALNAAASSGCSPYSTSAAAAHASMPSTSNGAPATTQQSAQSSSGSSSGSGGSFRSNYYARPGLRRCTQVQDTLKLEVS</sequence>
<evidence type="ECO:0000313" key="4">
    <source>
        <dbReference type="EMBL" id="KIH58146.1"/>
    </source>
</evidence>
<dbReference type="EMBL" id="KN733465">
    <property type="protein sequence ID" value="KIH58146.1"/>
    <property type="molecule type" value="Genomic_DNA"/>
</dbReference>
<feature type="domain" description="DEP" evidence="3">
    <location>
        <begin position="39"/>
        <end position="120"/>
    </location>
</feature>
<evidence type="ECO:0000256" key="2">
    <source>
        <dbReference type="SAM" id="MobiDB-lite"/>
    </source>
</evidence>
<dbReference type="InterPro" id="IPR000591">
    <property type="entry name" value="DEP_dom"/>
</dbReference>
<dbReference type="GO" id="GO:0035556">
    <property type="term" value="P:intracellular signal transduction"/>
    <property type="evidence" value="ECO:0007669"/>
    <property type="project" value="InterPro"/>
</dbReference>
<dbReference type="Pfam" id="PF18148">
    <property type="entry name" value="RGS_DHEX"/>
    <property type="match status" value="1"/>
</dbReference>
<name>A0A0C2GM54_9BILA</name>
<dbReference type="PANTHER" id="PTHR45746">
    <property type="entry name" value="LP21163P"/>
    <property type="match status" value="1"/>
</dbReference>
<accession>A0A0C2GM54</accession>
<dbReference type="InterPro" id="IPR047017">
    <property type="entry name" value="RGS6/7/9/11_DHEX_sf"/>
</dbReference>
<dbReference type="FunFam" id="1.10.1240.60:FF:000001">
    <property type="entry name" value="Regulator of G-protein signaling 6"/>
    <property type="match status" value="1"/>
</dbReference>
<dbReference type="GO" id="GO:0005096">
    <property type="term" value="F:GTPase activator activity"/>
    <property type="evidence" value="ECO:0007669"/>
    <property type="project" value="TreeGrafter"/>
</dbReference>
<evidence type="ECO:0000256" key="1">
    <source>
        <dbReference type="ARBA" id="ARBA00022700"/>
    </source>
</evidence>
<dbReference type="GO" id="GO:0008277">
    <property type="term" value="P:regulation of G protein-coupled receptor signaling pathway"/>
    <property type="evidence" value="ECO:0007669"/>
    <property type="project" value="InterPro"/>
</dbReference>
<feature type="compositionally biased region" description="Polar residues" evidence="2">
    <location>
        <begin position="217"/>
        <end position="233"/>
    </location>
</feature>
<dbReference type="OrthoDB" id="196547at2759"/>
<dbReference type="Gene3D" id="1.10.1240.60">
    <property type="match status" value="1"/>
</dbReference>
<evidence type="ECO:0000259" key="3">
    <source>
        <dbReference type="PROSITE" id="PS50186"/>
    </source>
</evidence>
<dbReference type="InterPro" id="IPR047016">
    <property type="entry name" value="RGS6/7/9/11"/>
</dbReference>
<dbReference type="Proteomes" id="UP000054047">
    <property type="component" value="Unassembled WGS sequence"/>
</dbReference>
<dbReference type="InterPro" id="IPR040759">
    <property type="entry name" value="RGS_DHEX"/>
</dbReference>
<feature type="region of interest" description="Disordered" evidence="2">
    <location>
        <begin position="215"/>
        <end position="251"/>
    </location>
</feature>
<organism evidence="4 5">
    <name type="scientific">Ancylostoma duodenale</name>
    <dbReference type="NCBI Taxonomy" id="51022"/>
    <lineage>
        <taxon>Eukaryota</taxon>
        <taxon>Metazoa</taxon>
        <taxon>Ecdysozoa</taxon>
        <taxon>Nematoda</taxon>
        <taxon>Chromadorea</taxon>
        <taxon>Rhabditida</taxon>
        <taxon>Rhabditina</taxon>
        <taxon>Rhabditomorpha</taxon>
        <taxon>Strongyloidea</taxon>
        <taxon>Ancylostomatidae</taxon>
        <taxon>Ancylostomatinae</taxon>
        <taxon>Ancylostoma</taxon>
    </lineage>
</organism>
<dbReference type="AlphaFoldDB" id="A0A0C2GM54"/>
<reference evidence="4 5" key="1">
    <citation type="submission" date="2013-12" db="EMBL/GenBank/DDBJ databases">
        <title>Draft genome of the parsitic nematode Ancylostoma duodenale.</title>
        <authorList>
            <person name="Mitreva M."/>
        </authorList>
    </citation>
    <scope>NUCLEOTIDE SEQUENCE [LARGE SCALE GENOMIC DNA]</scope>
    <source>
        <strain evidence="4 5">Zhejiang</strain>
    </source>
</reference>
<protein>
    <submittedName>
        <fullName evidence="4">Domain found in Dishevelled, Egl-10, and Pleckstrin</fullName>
    </submittedName>
</protein>
<dbReference type="GO" id="GO:0043005">
    <property type="term" value="C:neuron projection"/>
    <property type="evidence" value="ECO:0007669"/>
    <property type="project" value="TreeGrafter"/>
</dbReference>
<dbReference type="SUPFAM" id="SSF46785">
    <property type="entry name" value="Winged helix' DNA-binding domain"/>
    <property type="match status" value="1"/>
</dbReference>
<keyword evidence="5" id="KW-1185">Reference proteome</keyword>
<dbReference type="SMART" id="SM00049">
    <property type="entry name" value="DEP"/>
    <property type="match status" value="1"/>
</dbReference>
<proteinExistence type="predicted"/>
<dbReference type="PROSITE" id="PS50186">
    <property type="entry name" value="DEP"/>
    <property type="match status" value="1"/>
</dbReference>
<keyword evidence="1" id="KW-0734">Signal transduction inhibitor</keyword>
<gene>
    <name evidence="4" type="ORF">ANCDUO_11654</name>
</gene>
<dbReference type="PANTHER" id="PTHR45746:SF6">
    <property type="entry name" value="LP21163P"/>
    <property type="match status" value="1"/>
</dbReference>
<dbReference type="InterPro" id="IPR036390">
    <property type="entry name" value="WH_DNA-bd_sf"/>
</dbReference>